<comment type="subcellular location">
    <subcellularLocation>
        <location evidence="1">Membrane</location>
        <topology evidence="1">Multi-pass membrane protein</topology>
    </subcellularLocation>
</comment>
<dbReference type="SUPFAM" id="SSF103473">
    <property type="entry name" value="MFS general substrate transporter"/>
    <property type="match status" value="1"/>
</dbReference>
<dbReference type="PROSITE" id="PS50850">
    <property type="entry name" value="MFS"/>
    <property type="match status" value="1"/>
</dbReference>
<feature type="transmembrane region" description="Helical" evidence="5">
    <location>
        <begin position="527"/>
        <end position="547"/>
    </location>
</feature>
<dbReference type="InterPro" id="IPR036259">
    <property type="entry name" value="MFS_trans_sf"/>
</dbReference>
<evidence type="ECO:0000256" key="4">
    <source>
        <dbReference type="ARBA" id="ARBA00023136"/>
    </source>
</evidence>
<keyword evidence="2 5" id="KW-0812">Transmembrane</keyword>
<dbReference type="RefSeq" id="XP_055894555.1">
    <property type="nucleotide sequence ID" value="XM_056038580.1"/>
</dbReference>
<proteinExistence type="predicted"/>
<dbReference type="Proteomes" id="UP001165740">
    <property type="component" value="Chromosome 8"/>
</dbReference>
<evidence type="ECO:0000256" key="3">
    <source>
        <dbReference type="ARBA" id="ARBA00022989"/>
    </source>
</evidence>
<dbReference type="GeneID" id="106069362"/>
<feature type="transmembrane region" description="Helical" evidence="5">
    <location>
        <begin position="159"/>
        <end position="179"/>
    </location>
</feature>
<dbReference type="InterPro" id="IPR005829">
    <property type="entry name" value="Sugar_transporter_CS"/>
</dbReference>
<dbReference type="GO" id="GO:0016020">
    <property type="term" value="C:membrane"/>
    <property type="evidence" value="ECO:0007669"/>
    <property type="project" value="UniProtKB-SubCell"/>
</dbReference>
<name>A0A9W3B562_BIOGL</name>
<organism evidence="7 9">
    <name type="scientific">Biomphalaria glabrata</name>
    <name type="common">Bloodfluke planorb</name>
    <name type="synonym">Freshwater snail</name>
    <dbReference type="NCBI Taxonomy" id="6526"/>
    <lineage>
        <taxon>Eukaryota</taxon>
        <taxon>Metazoa</taxon>
        <taxon>Spiralia</taxon>
        <taxon>Lophotrochozoa</taxon>
        <taxon>Mollusca</taxon>
        <taxon>Gastropoda</taxon>
        <taxon>Heterobranchia</taxon>
        <taxon>Euthyneura</taxon>
        <taxon>Panpulmonata</taxon>
        <taxon>Hygrophila</taxon>
        <taxon>Lymnaeoidea</taxon>
        <taxon>Planorbidae</taxon>
        <taxon>Biomphalaria</taxon>
    </lineage>
</organism>
<dbReference type="RefSeq" id="XP_055894556.1">
    <property type="nucleotide sequence ID" value="XM_056038581.1"/>
</dbReference>
<dbReference type="AlphaFoldDB" id="A0A9W3B562"/>
<keyword evidence="4 5" id="KW-0472">Membrane</keyword>
<feature type="domain" description="Major facilitator superfamily (MFS) profile" evidence="6">
    <location>
        <begin position="70"/>
        <end position="552"/>
    </location>
</feature>
<dbReference type="Gene3D" id="1.20.1250.20">
    <property type="entry name" value="MFS general substrate transporter like domains"/>
    <property type="match status" value="1"/>
</dbReference>
<feature type="transmembrane region" description="Helical" evidence="5">
    <location>
        <begin position="246"/>
        <end position="265"/>
    </location>
</feature>
<dbReference type="PANTHER" id="PTHR24064">
    <property type="entry name" value="SOLUTE CARRIER FAMILY 22 MEMBER"/>
    <property type="match status" value="1"/>
</dbReference>
<dbReference type="InterPro" id="IPR011701">
    <property type="entry name" value="MFS"/>
</dbReference>
<evidence type="ECO:0000313" key="10">
    <source>
        <dbReference type="RefSeq" id="XP_055894557.1"/>
    </source>
</evidence>
<feature type="transmembrane region" description="Helical" evidence="5">
    <location>
        <begin position="435"/>
        <end position="451"/>
    </location>
</feature>
<dbReference type="PROSITE" id="PS00216">
    <property type="entry name" value="SUGAR_TRANSPORT_1"/>
    <property type="match status" value="1"/>
</dbReference>
<dbReference type="OMA" id="FLGHASW"/>
<feature type="transmembrane region" description="Helical" evidence="5">
    <location>
        <begin position="26"/>
        <end position="50"/>
    </location>
</feature>
<dbReference type="InterPro" id="IPR020846">
    <property type="entry name" value="MFS_dom"/>
</dbReference>
<accession>A0A9W3B562</accession>
<gene>
    <name evidence="8 9 10" type="primary">LOC106069362</name>
</gene>
<feature type="transmembrane region" description="Helical" evidence="5">
    <location>
        <begin position="370"/>
        <end position="391"/>
    </location>
</feature>
<feature type="transmembrane region" description="Helical" evidence="5">
    <location>
        <begin position="221"/>
        <end position="240"/>
    </location>
</feature>
<feature type="transmembrane region" description="Helical" evidence="5">
    <location>
        <begin position="403"/>
        <end position="423"/>
    </location>
</feature>
<dbReference type="OrthoDB" id="6100430at2759"/>
<feature type="transmembrane region" description="Helical" evidence="5">
    <location>
        <begin position="463"/>
        <end position="487"/>
    </location>
</feature>
<protein>
    <submittedName>
        <fullName evidence="8 9">Solute carrier family 22 member 3-like</fullName>
    </submittedName>
</protein>
<evidence type="ECO:0000256" key="5">
    <source>
        <dbReference type="SAM" id="Phobius"/>
    </source>
</evidence>
<evidence type="ECO:0000259" key="6">
    <source>
        <dbReference type="PROSITE" id="PS50850"/>
    </source>
</evidence>
<evidence type="ECO:0000313" key="9">
    <source>
        <dbReference type="RefSeq" id="XP_055894556.1"/>
    </source>
</evidence>
<keyword evidence="3 5" id="KW-1133">Transmembrane helix</keyword>
<evidence type="ECO:0000313" key="7">
    <source>
        <dbReference type="Proteomes" id="UP001165740"/>
    </source>
</evidence>
<sequence>MEEGSVLDGVLESLRWNGRYQKTRSLVYLTAFTVMVMHSMSLLFIGKIVAHTCQPLDNLTVTLDNITFDIIVNSSNSAFNVSYGECSLDVFNGTGIIYSSECRAGYQYTEPKYSSYVSEWDLVCEKQPLADLSLTISLAGNLAGSLFLSGLADKYGRKITFMVSNLLFFITALACSFPLNFESFLVLSFLSRAFVSTTHLCTMVLSVEIMPTEHRALPEQIIAYLWPVSLLICCLVAYLARELNWRYLELILTLLSSYVVVQWWVTDESLHWLLASGKIDDAKKLVRKIAEINRVDPQKALDLIDQYGHKAGQPENDPSNIPLNTIPQKLPSDVDAIVCNQKDTDNEVKVICKSQVADDSLLSFVRNKNLFKLTVISCLLWFADSVTYDGLLLTSSSLANDFYVGFTINVLVEFPAAFLFSLLIDRLGRKKCVSIFHLISGVSLIVSSVLLNAKFAENISACYWIGLMFALLGKMAITAGYSAVFLYTPELFPTSIRNTGYGFSSVAALLGSMISPYSRTLSKQYPWVPSVVFGMLCFAVPVLTTLLPETTGHELPLSVAEMDKWMNDYSKKKTSKIKV</sequence>
<dbReference type="RefSeq" id="XP_055894557.1">
    <property type="nucleotide sequence ID" value="XM_056038582.1"/>
</dbReference>
<dbReference type="GO" id="GO:0022857">
    <property type="term" value="F:transmembrane transporter activity"/>
    <property type="evidence" value="ECO:0007669"/>
    <property type="project" value="InterPro"/>
</dbReference>
<evidence type="ECO:0000256" key="2">
    <source>
        <dbReference type="ARBA" id="ARBA00022692"/>
    </source>
</evidence>
<keyword evidence="7" id="KW-1185">Reference proteome</keyword>
<dbReference type="Pfam" id="PF07690">
    <property type="entry name" value="MFS_1"/>
    <property type="match status" value="1"/>
</dbReference>
<reference evidence="8 9" key="1">
    <citation type="submission" date="2025-04" db="UniProtKB">
        <authorList>
            <consortium name="RefSeq"/>
        </authorList>
    </citation>
    <scope>IDENTIFICATION</scope>
</reference>
<feature type="transmembrane region" description="Helical" evidence="5">
    <location>
        <begin position="499"/>
        <end position="515"/>
    </location>
</feature>
<evidence type="ECO:0000313" key="8">
    <source>
        <dbReference type="RefSeq" id="XP_055894555.1"/>
    </source>
</evidence>
<evidence type="ECO:0000256" key="1">
    <source>
        <dbReference type="ARBA" id="ARBA00004141"/>
    </source>
</evidence>